<dbReference type="AlphaFoldDB" id="A0A3B0ZL17"/>
<dbReference type="GO" id="GO:0006424">
    <property type="term" value="P:glutamyl-tRNA aminoacylation"/>
    <property type="evidence" value="ECO:0007669"/>
    <property type="project" value="InterPro"/>
</dbReference>
<dbReference type="GO" id="GO:0008270">
    <property type="term" value="F:zinc ion binding"/>
    <property type="evidence" value="ECO:0007669"/>
    <property type="project" value="InterPro"/>
</dbReference>
<dbReference type="InterPro" id="IPR000924">
    <property type="entry name" value="Glu/Gln-tRNA-synth"/>
</dbReference>
<name>A0A3B0ZL17_9ZZZZ</name>
<accession>A0A3B0ZL17</accession>
<keyword evidence="1" id="KW-0436">Ligase</keyword>
<keyword evidence="5" id="KW-0067">ATP-binding</keyword>
<evidence type="ECO:0000256" key="5">
    <source>
        <dbReference type="ARBA" id="ARBA00022840"/>
    </source>
</evidence>
<protein>
    <submittedName>
        <fullName evidence="8">Glutamyl-Q tRNA(Asp) synthetase</fullName>
    </submittedName>
</protein>
<dbReference type="GO" id="GO:0005524">
    <property type="term" value="F:ATP binding"/>
    <property type="evidence" value="ECO:0007669"/>
    <property type="project" value="UniProtKB-KW"/>
</dbReference>
<dbReference type="PANTHER" id="PTHR43311:SF1">
    <property type="entry name" value="GLUTAMYL-Q TRNA(ASP) SYNTHETASE"/>
    <property type="match status" value="1"/>
</dbReference>
<evidence type="ECO:0000256" key="2">
    <source>
        <dbReference type="ARBA" id="ARBA00022723"/>
    </source>
</evidence>
<organism evidence="8">
    <name type="scientific">hydrothermal vent metagenome</name>
    <dbReference type="NCBI Taxonomy" id="652676"/>
    <lineage>
        <taxon>unclassified sequences</taxon>
        <taxon>metagenomes</taxon>
        <taxon>ecological metagenomes</taxon>
    </lineage>
</organism>
<dbReference type="GO" id="GO:0004818">
    <property type="term" value="F:glutamate-tRNA ligase activity"/>
    <property type="evidence" value="ECO:0007669"/>
    <property type="project" value="TreeGrafter"/>
</dbReference>
<dbReference type="GO" id="GO:0006400">
    <property type="term" value="P:tRNA modification"/>
    <property type="evidence" value="ECO:0007669"/>
    <property type="project" value="InterPro"/>
</dbReference>
<dbReference type="InterPro" id="IPR049940">
    <property type="entry name" value="GluQ/Sye"/>
</dbReference>
<dbReference type="InterPro" id="IPR022380">
    <property type="entry name" value="Glu-Q_tRNA(Asp)_Synthase"/>
</dbReference>
<dbReference type="PANTHER" id="PTHR43311">
    <property type="entry name" value="GLUTAMATE--TRNA LIGASE"/>
    <property type="match status" value="1"/>
</dbReference>
<evidence type="ECO:0000256" key="4">
    <source>
        <dbReference type="ARBA" id="ARBA00022833"/>
    </source>
</evidence>
<dbReference type="InterPro" id="IPR020058">
    <property type="entry name" value="Glu/Gln-tRNA-synth_Ib_cat-dom"/>
</dbReference>
<keyword evidence="2" id="KW-0479">Metal-binding</keyword>
<keyword evidence="6" id="KW-0030">Aminoacyl-tRNA synthetase</keyword>
<dbReference type="InterPro" id="IPR014729">
    <property type="entry name" value="Rossmann-like_a/b/a_fold"/>
</dbReference>
<evidence type="ECO:0000256" key="1">
    <source>
        <dbReference type="ARBA" id="ARBA00022598"/>
    </source>
</evidence>
<dbReference type="SUPFAM" id="SSF52374">
    <property type="entry name" value="Nucleotidylyl transferase"/>
    <property type="match status" value="1"/>
</dbReference>
<dbReference type="EMBL" id="UOFP01000166">
    <property type="protein sequence ID" value="VAW86979.1"/>
    <property type="molecule type" value="Genomic_DNA"/>
</dbReference>
<feature type="domain" description="Glutamyl/glutaminyl-tRNA synthetase class Ib catalytic" evidence="7">
    <location>
        <begin position="6"/>
        <end position="236"/>
    </location>
</feature>
<dbReference type="NCBIfam" id="TIGR03838">
    <property type="entry name" value="queuosine_YadB"/>
    <property type="match status" value="1"/>
</dbReference>
<proteinExistence type="inferred from homology"/>
<dbReference type="Pfam" id="PF00749">
    <property type="entry name" value="tRNA-synt_1c"/>
    <property type="match status" value="1"/>
</dbReference>
<reference evidence="8" key="1">
    <citation type="submission" date="2018-06" db="EMBL/GenBank/DDBJ databases">
        <authorList>
            <person name="Zhirakovskaya E."/>
        </authorList>
    </citation>
    <scope>NUCLEOTIDE SEQUENCE</scope>
</reference>
<evidence type="ECO:0000313" key="8">
    <source>
        <dbReference type="EMBL" id="VAW86979.1"/>
    </source>
</evidence>
<dbReference type="NCBIfam" id="NF004314">
    <property type="entry name" value="PRK05710.1-3"/>
    <property type="match status" value="1"/>
</dbReference>
<dbReference type="GO" id="GO:0005829">
    <property type="term" value="C:cytosol"/>
    <property type="evidence" value="ECO:0007669"/>
    <property type="project" value="TreeGrafter"/>
</dbReference>
<gene>
    <name evidence="8" type="ORF">MNBD_GAMMA18-1633</name>
</gene>
<keyword evidence="3" id="KW-0547">Nucleotide-binding</keyword>
<sequence length="296" mass="32908">MNTLYRGRFAPSPTGPLHFGSLVAAVGSYLAASTQQGEWYLRIEDLDPPREMPGAADEILRCLDAFGFAWHGKVVYQSQRHAAYHAALEQLQKEYLTFPCTCTRKILSASPIYPGNCRHRQGRLEQPHTIRLRVADKSIQFNDRLQGLQQQNIAKEVGDFIIQRADGLFAYQLAVVVDDAEQGITEVIRGSDLLTVTARQIYLQQQLQLATPGYGHLPIAVNRAGDKLSKQTFAQPLNIDNPPPQLWNALQFLGQAPPAALKGDSLSEIWLWAKTNWCWHAIPSQPAPMPGTSTAL</sequence>
<dbReference type="PRINTS" id="PR00987">
    <property type="entry name" value="TRNASYNTHGLU"/>
</dbReference>
<dbReference type="HAMAP" id="MF_01428">
    <property type="entry name" value="Glu_Q_tRNA_synth"/>
    <property type="match status" value="1"/>
</dbReference>
<evidence type="ECO:0000256" key="6">
    <source>
        <dbReference type="ARBA" id="ARBA00023146"/>
    </source>
</evidence>
<dbReference type="Gene3D" id="3.40.50.620">
    <property type="entry name" value="HUPs"/>
    <property type="match status" value="1"/>
</dbReference>
<evidence type="ECO:0000259" key="7">
    <source>
        <dbReference type="Pfam" id="PF00749"/>
    </source>
</evidence>
<dbReference type="FunFam" id="3.40.50.620:FF:000093">
    <property type="entry name" value="Glutamyl-Q tRNA(Asp) synthetase"/>
    <property type="match status" value="1"/>
</dbReference>
<evidence type="ECO:0000256" key="3">
    <source>
        <dbReference type="ARBA" id="ARBA00022741"/>
    </source>
</evidence>
<keyword evidence="4" id="KW-0862">Zinc</keyword>